<evidence type="ECO:0000256" key="2">
    <source>
        <dbReference type="ARBA" id="ARBA00022692"/>
    </source>
</evidence>
<keyword evidence="4 5" id="KW-0472">Membrane</keyword>
<protein>
    <submittedName>
        <fullName evidence="7">HTTM domain-containing protein</fullName>
    </submittedName>
</protein>
<dbReference type="InterPro" id="IPR011020">
    <property type="entry name" value="HTTM-like"/>
</dbReference>
<dbReference type="InterPro" id="IPR052964">
    <property type="entry name" value="Sporulation_signal_mat"/>
</dbReference>
<dbReference type="PANTHER" id="PTHR39535">
    <property type="entry name" value="SPORULATION-DELAYING PROTEIN SDPB"/>
    <property type="match status" value="1"/>
</dbReference>
<keyword evidence="2 5" id="KW-0812">Transmembrane</keyword>
<dbReference type="EMBL" id="JAQNDO010000001">
    <property type="protein sequence ID" value="MDC0739883.1"/>
    <property type="molecule type" value="Genomic_DNA"/>
</dbReference>
<dbReference type="RefSeq" id="WP_271914484.1">
    <property type="nucleotide sequence ID" value="NZ_JAQNDO010000001.1"/>
</dbReference>
<evidence type="ECO:0000256" key="3">
    <source>
        <dbReference type="ARBA" id="ARBA00022989"/>
    </source>
</evidence>
<sequence>MTEPGSIRASYFSIDRRLLGLFRIYLGVVLLGDLGRRLPELALFYSDEGVLPSHLSLFAPLASPNFSLLHAFTSPGEVSFAFVLFACVYLALFAGFHTRIAQILALLVWTSLGARNLFLENSGNAAMAALLVWTTFLPLGDRYSVDAWRKARRGEPEGDRAFTSLAVLALALQIAAIYLLNAVQKSGATWRVGEAVHDVLWQHRLTTSVAGVLRLHEPAWLSPALSWLTLAIEWSAPLLVLSPLRTGATRTLHFVLTTALHLGIAALFSVGVFSWAMIGFNLLLLPPVAVDALLRRATFSAWLSRSTPAPSLPSSIPSPFQEHVHRWARALRETAVLLVMITIGAQITQDNAVVPMWLRVPPPFPTPVRYLRLIQGWNQFAPEAPRHDGTFVVDARTESGRHIDPLTGAPPDFDVLLRGPGAMSQLRCEYFYHVRREPFARYRDALARWLLDWHRREGLAASERIVELDVWWVSADAPPPGETTPRNLRKALLLHHP</sequence>
<feature type="transmembrane region" description="Helical" evidence="5">
    <location>
        <begin position="161"/>
        <end position="180"/>
    </location>
</feature>
<evidence type="ECO:0000256" key="4">
    <source>
        <dbReference type="ARBA" id="ARBA00023136"/>
    </source>
</evidence>
<feature type="transmembrane region" description="Helical" evidence="5">
    <location>
        <begin position="80"/>
        <end position="109"/>
    </location>
</feature>
<feature type="transmembrane region" description="Helical" evidence="5">
    <location>
        <begin position="224"/>
        <end position="242"/>
    </location>
</feature>
<feature type="transmembrane region" description="Helical" evidence="5">
    <location>
        <begin position="121"/>
        <end position="140"/>
    </location>
</feature>
<feature type="transmembrane region" description="Helical" evidence="5">
    <location>
        <begin position="254"/>
        <end position="278"/>
    </location>
</feature>
<gene>
    <name evidence="7" type="ORF">POL67_00910</name>
</gene>
<dbReference type="InterPro" id="IPR053934">
    <property type="entry name" value="HTTM_dom"/>
</dbReference>
<keyword evidence="3 5" id="KW-1133">Transmembrane helix</keyword>
<name>A0ABT5EDI8_9BACT</name>
<feature type="domain" description="HTTM-like" evidence="6">
    <location>
        <begin position="11"/>
        <end position="289"/>
    </location>
</feature>
<comment type="caution">
    <text evidence="7">The sequence shown here is derived from an EMBL/GenBank/DDBJ whole genome shotgun (WGS) entry which is preliminary data.</text>
</comment>
<dbReference type="Proteomes" id="UP001221411">
    <property type="component" value="Unassembled WGS sequence"/>
</dbReference>
<proteinExistence type="predicted"/>
<comment type="subcellular location">
    <subcellularLocation>
        <location evidence="1">Endomembrane system</location>
        <topology evidence="1">Multi-pass membrane protein</topology>
    </subcellularLocation>
</comment>
<evidence type="ECO:0000313" key="7">
    <source>
        <dbReference type="EMBL" id="MDC0739883.1"/>
    </source>
</evidence>
<accession>A0ABT5EDI8</accession>
<evidence type="ECO:0000256" key="5">
    <source>
        <dbReference type="SAM" id="Phobius"/>
    </source>
</evidence>
<dbReference type="Pfam" id="PF05090">
    <property type="entry name" value="HTTM"/>
    <property type="match status" value="1"/>
</dbReference>
<reference evidence="7 8" key="1">
    <citation type="submission" date="2022-11" db="EMBL/GenBank/DDBJ databases">
        <title>Minimal conservation of predation-associated metabolite biosynthetic gene clusters underscores biosynthetic potential of Myxococcota including descriptions for ten novel species: Archangium lansinium sp. nov., Myxococcus landrumus sp. nov., Nannocystis bai.</title>
        <authorList>
            <person name="Ahearne A."/>
            <person name="Stevens C."/>
            <person name="Dowd S."/>
        </authorList>
    </citation>
    <scope>NUCLEOTIDE SEQUENCE [LARGE SCALE GENOMIC DNA]</scope>
    <source>
        <strain evidence="7 8">RJM3</strain>
    </source>
</reference>
<evidence type="ECO:0000313" key="8">
    <source>
        <dbReference type="Proteomes" id="UP001221411"/>
    </source>
</evidence>
<dbReference type="SMART" id="SM00752">
    <property type="entry name" value="HTTM"/>
    <property type="match status" value="1"/>
</dbReference>
<keyword evidence="8" id="KW-1185">Reference proteome</keyword>
<evidence type="ECO:0000256" key="1">
    <source>
        <dbReference type="ARBA" id="ARBA00004127"/>
    </source>
</evidence>
<organism evidence="7 8">
    <name type="scientific">Polyangium mundeleinium</name>
    <dbReference type="NCBI Taxonomy" id="2995306"/>
    <lineage>
        <taxon>Bacteria</taxon>
        <taxon>Pseudomonadati</taxon>
        <taxon>Myxococcota</taxon>
        <taxon>Polyangia</taxon>
        <taxon>Polyangiales</taxon>
        <taxon>Polyangiaceae</taxon>
        <taxon>Polyangium</taxon>
    </lineage>
</organism>
<dbReference type="PANTHER" id="PTHR39535:SF2">
    <property type="entry name" value="HTTM DOMAIN-CONTAINING PROTEIN"/>
    <property type="match status" value="1"/>
</dbReference>
<evidence type="ECO:0000259" key="6">
    <source>
        <dbReference type="SMART" id="SM00752"/>
    </source>
</evidence>